<evidence type="ECO:0000256" key="1">
    <source>
        <dbReference type="ARBA" id="ARBA00006174"/>
    </source>
</evidence>
<sequence length="403" mass="41180">MTTNAESLARWATDLAPTPDDLALAQRSLLDTAAVALAAREHPVATIASGLPDAARWATLGHVLDFDDLHIDSTTHISVVVAPAVLATGGDARAYLAGAGVMARLGTALGWPHYSAGWHATCTAGAPAAAVAAGTAMGLPADQLTTAMALAVPGAGGVQNAFGTHGKSLQVGFAAQAGVRAAQLARAGATADSGALDAWLGLVGGRIGTVDLSGPAVPGGLAIKVFPCCYAMQRPIAAVREIRDQLDAGVERVVVRTPEASILPLIHDRPRTGLEGKFSLPYAIATAVLDTYPDFAAFTDTAVGRADARGLLDRVEVELHDDGGDDLLTGEVDIDVECAGGSKRHTRLARPPGSPSRPPSAAEFDGKLAACGPDVAGRLAGATWKSVASLLRTTFPRVPEEHS</sequence>
<dbReference type="InterPro" id="IPR042188">
    <property type="entry name" value="MmgE/PrpD_sf_2"/>
</dbReference>
<dbReference type="SUPFAM" id="SSF103378">
    <property type="entry name" value="2-methylcitrate dehydratase PrpD"/>
    <property type="match status" value="1"/>
</dbReference>
<organism evidence="5 6">
    <name type="scientific">Halosaccharopolyspora lacisalsi</name>
    <dbReference type="NCBI Taxonomy" id="1000566"/>
    <lineage>
        <taxon>Bacteria</taxon>
        <taxon>Bacillati</taxon>
        <taxon>Actinomycetota</taxon>
        <taxon>Actinomycetes</taxon>
        <taxon>Pseudonocardiales</taxon>
        <taxon>Pseudonocardiaceae</taxon>
        <taxon>Halosaccharopolyspora</taxon>
    </lineage>
</organism>
<dbReference type="InterPro" id="IPR045337">
    <property type="entry name" value="MmgE_PrpD_C"/>
</dbReference>
<feature type="domain" description="MmgE/PrpD N-terminal" evidence="3">
    <location>
        <begin position="58"/>
        <end position="198"/>
    </location>
</feature>
<feature type="domain" description="MmgE/PrpD C-terminal" evidence="4">
    <location>
        <begin position="226"/>
        <end position="377"/>
    </location>
</feature>
<feature type="region of interest" description="Disordered" evidence="2">
    <location>
        <begin position="343"/>
        <end position="365"/>
    </location>
</feature>
<evidence type="ECO:0000259" key="4">
    <source>
        <dbReference type="Pfam" id="PF19305"/>
    </source>
</evidence>
<dbReference type="InterPro" id="IPR042183">
    <property type="entry name" value="MmgE/PrpD_sf_1"/>
</dbReference>
<evidence type="ECO:0000259" key="3">
    <source>
        <dbReference type="Pfam" id="PF03972"/>
    </source>
</evidence>
<evidence type="ECO:0000256" key="2">
    <source>
        <dbReference type="SAM" id="MobiDB-lite"/>
    </source>
</evidence>
<keyword evidence="6" id="KW-1185">Reference proteome</keyword>
<evidence type="ECO:0000313" key="5">
    <source>
        <dbReference type="EMBL" id="MBA8823958.1"/>
    </source>
</evidence>
<dbReference type="Gene3D" id="1.10.4100.10">
    <property type="entry name" value="2-methylcitrate dehydratase PrpD"/>
    <property type="match status" value="1"/>
</dbReference>
<dbReference type="InterPro" id="IPR036148">
    <property type="entry name" value="MmgE/PrpD_sf"/>
</dbReference>
<gene>
    <name evidence="5" type="ORF">FHX42_001287</name>
</gene>
<proteinExistence type="inferred from homology"/>
<accession>A0A839DYX5</accession>
<dbReference type="Pfam" id="PF19305">
    <property type="entry name" value="MmgE_PrpD_C"/>
    <property type="match status" value="1"/>
</dbReference>
<comment type="caution">
    <text evidence="5">The sequence shown here is derived from an EMBL/GenBank/DDBJ whole genome shotgun (WGS) entry which is preliminary data.</text>
</comment>
<dbReference type="GO" id="GO:0016829">
    <property type="term" value="F:lyase activity"/>
    <property type="evidence" value="ECO:0007669"/>
    <property type="project" value="InterPro"/>
</dbReference>
<reference evidence="5 6" key="1">
    <citation type="submission" date="2020-07" db="EMBL/GenBank/DDBJ databases">
        <title>Sequencing the genomes of 1000 actinobacteria strains.</title>
        <authorList>
            <person name="Klenk H.-P."/>
        </authorList>
    </citation>
    <scope>NUCLEOTIDE SEQUENCE [LARGE SCALE GENOMIC DNA]</scope>
    <source>
        <strain evidence="5 6">DSM 45975</strain>
    </source>
</reference>
<dbReference type="PANTHER" id="PTHR16943:SF8">
    <property type="entry name" value="2-METHYLCITRATE DEHYDRATASE"/>
    <property type="match status" value="1"/>
</dbReference>
<dbReference type="PANTHER" id="PTHR16943">
    <property type="entry name" value="2-METHYLCITRATE DEHYDRATASE-RELATED"/>
    <property type="match status" value="1"/>
</dbReference>
<name>A0A839DYX5_9PSEU</name>
<dbReference type="Gene3D" id="3.30.1330.120">
    <property type="entry name" value="2-methylcitrate dehydratase PrpD"/>
    <property type="match status" value="1"/>
</dbReference>
<comment type="similarity">
    <text evidence="1">Belongs to the PrpD family.</text>
</comment>
<dbReference type="Proteomes" id="UP000569329">
    <property type="component" value="Unassembled WGS sequence"/>
</dbReference>
<evidence type="ECO:0000313" key="6">
    <source>
        <dbReference type="Proteomes" id="UP000569329"/>
    </source>
</evidence>
<dbReference type="EMBL" id="JACGWZ010000001">
    <property type="protein sequence ID" value="MBA8823958.1"/>
    <property type="molecule type" value="Genomic_DNA"/>
</dbReference>
<dbReference type="RefSeq" id="WP_182543155.1">
    <property type="nucleotide sequence ID" value="NZ_JACGWZ010000001.1"/>
</dbReference>
<protein>
    <submittedName>
        <fullName evidence="5">2-methylcitrate dehydratase PrpD</fullName>
    </submittedName>
</protein>
<dbReference type="InterPro" id="IPR005656">
    <property type="entry name" value="MmgE_PrpD"/>
</dbReference>
<dbReference type="AlphaFoldDB" id="A0A839DYX5"/>
<dbReference type="InterPro" id="IPR045336">
    <property type="entry name" value="MmgE_PrpD_N"/>
</dbReference>
<dbReference type="Pfam" id="PF03972">
    <property type="entry name" value="MmgE_PrpD_N"/>
    <property type="match status" value="1"/>
</dbReference>